<feature type="compositionally biased region" description="Acidic residues" evidence="1">
    <location>
        <begin position="386"/>
        <end position="402"/>
    </location>
</feature>
<dbReference type="AlphaFoldDB" id="A0A8H3F7J4"/>
<accession>A0A8H3F7J4</accession>
<dbReference type="Gene3D" id="3.30.70.330">
    <property type="match status" value="1"/>
</dbReference>
<evidence type="ECO:0000313" key="3">
    <source>
        <dbReference type="Proteomes" id="UP000664521"/>
    </source>
</evidence>
<feature type="region of interest" description="Disordered" evidence="1">
    <location>
        <begin position="77"/>
        <end position="171"/>
    </location>
</feature>
<feature type="compositionally biased region" description="Polar residues" evidence="1">
    <location>
        <begin position="365"/>
        <end position="380"/>
    </location>
</feature>
<dbReference type="InterPro" id="IPR012677">
    <property type="entry name" value="Nucleotide-bd_a/b_plait_sf"/>
</dbReference>
<gene>
    <name evidence="2" type="ORF">HETSPECPRED_003965</name>
</gene>
<feature type="compositionally biased region" description="Polar residues" evidence="1">
    <location>
        <begin position="416"/>
        <end position="425"/>
    </location>
</feature>
<dbReference type="Proteomes" id="UP000664521">
    <property type="component" value="Unassembled WGS sequence"/>
</dbReference>
<evidence type="ECO:0000256" key="1">
    <source>
        <dbReference type="SAM" id="MobiDB-lite"/>
    </source>
</evidence>
<proteinExistence type="predicted"/>
<sequence length="425" mass="47666">MAATVTIDKEYFMTLLRRAEFHVSGQDLTTPVNLPIVSIPKVDHDNLLQIAQEYSALKEALYRGGIAPETLKILIQGDSGTPQPDGVLDNTSSLTGGDDYLYDSQKPTAPSRQSANIYGSYTGQSAVWSSKEHGSPRSKPKPSFYGRKYSSGHDENSHPSEPDRDDHSRVLPKPERQQYARAEQRSIVAQNLSDRTTHKDLLQVIRGGTVLDIFLRNNERSASISFVEGSAAQDFMNYVRRSDIYIHGKRVEWAWNDRQFILPGHVAYKISLGATRNFVIRNAHPSITEERLREDLDHIHNLVILDITYRNGDARISLNSIHNAIFAQTCLLSRLAYKGNKIEWFPDECSSPLPKQPLLPKKENGVSQVRKANTPSNRFQMLNMDGTEDTSDGDSEGSEDETMLPAFSNMKISHRSPWNPTTVAA</sequence>
<dbReference type="GO" id="GO:0003676">
    <property type="term" value="F:nucleic acid binding"/>
    <property type="evidence" value="ECO:0007669"/>
    <property type="project" value="InterPro"/>
</dbReference>
<keyword evidence="3" id="KW-1185">Reference proteome</keyword>
<feature type="region of interest" description="Disordered" evidence="1">
    <location>
        <begin position="355"/>
        <end position="425"/>
    </location>
</feature>
<feature type="compositionally biased region" description="Polar residues" evidence="1">
    <location>
        <begin position="105"/>
        <end position="128"/>
    </location>
</feature>
<evidence type="ECO:0000313" key="2">
    <source>
        <dbReference type="EMBL" id="CAF9919173.1"/>
    </source>
</evidence>
<organism evidence="2 3">
    <name type="scientific">Heterodermia speciosa</name>
    <dbReference type="NCBI Taxonomy" id="116794"/>
    <lineage>
        <taxon>Eukaryota</taxon>
        <taxon>Fungi</taxon>
        <taxon>Dikarya</taxon>
        <taxon>Ascomycota</taxon>
        <taxon>Pezizomycotina</taxon>
        <taxon>Lecanoromycetes</taxon>
        <taxon>OSLEUM clade</taxon>
        <taxon>Lecanoromycetidae</taxon>
        <taxon>Caliciales</taxon>
        <taxon>Physciaceae</taxon>
        <taxon>Heterodermia</taxon>
    </lineage>
</organism>
<feature type="compositionally biased region" description="Basic and acidic residues" evidence="1">
    <location>
        <begin position="151"/>
        <end position="171"/>
    </location>
</feature>
<dbReference type="OrthoDB" id="2935572at2759"/>
<comment type="caution">
    <text evidence="2">The sequence shown here is derived from an EMBL/GenBank/DDBJ whole genome shotgun (WGS) entry which is preliminary data.</text>
</comment>
<dbReference type="EMBL" id="CAJPDS010000023">
    <property type="protein sequence ID" value="CAF9919173.1"/>
    <property type="molecule type" value="Genomic_DNA"/>
</dbReference>
<dbReference type="CDD" id="cd12261">
    <property type="entry name" value="RRM1_3_MRN1"/>
    <property type="match status" value="1"/>
</dbReference>
<evidence type="ECO:0008006" key="4">
    <source>
        <dbReference type="Google" id="ProtNLM"/>
    </source>
</evidence>
<reference evidence="2" key="1">
    <citation type="submission" date="2021-03" db="EMBL/GenBank/DDBJ databases">
        <authorList>
            <person name="Tagirdzhanova G."/>
        </authorList>
    </citation>
    <scope>NUCLEOTIDE SEQUENCE</scope>
</reference>
<dbReference type="SUPFAM" id="SSF54928">
    <property type="entry name" value="RNA-binding domain, RBD"/>
    <property type="match status" value="1"/>
</dbReference>
<protein>
    <recommendedName>
        <fullName evidence="4">RRM domain-containing protein</fullName>
    </recommendedName>
</protein>
<name>A0A8H3F7J4_9LECA</name>
<dbReference type="InterPro" id="IPR035979">
    <property type="entry name" value="RBD_domain_sf"/>
</dbReference>